<gene>
    <name evidence="2" type="ORF">PQJ73_01085</name>
</gene>
<evidence type="ECO:0000313" key="3">
    <source>
        <dbReference type="Proteomes" id="UP001165652"/>
    </source>
</evidence>
<dbReference type="EMBL" id="JAQQLI010000001">
    <property type="protein sequence ID" value="MDC7784265.1"/>
    <property type="molecule type" value="Genomic_DNA"/>
</dbReference>
<dbReference type="Proteomes" id="UP001165652">
    <property type="component" value="Unassembled WGS sequence"/>
</dbReference>
<feature type="region of interest" description="Disordered" evidence="1">
    <location>
        <begin position="1"/>
        <end position="21"/>
    </location>
</feature>
<sequence>MSEPYRGSQKHKNRPATGRKGTLCPEWTHITDVCRRLGNDVDAHPWEKTQAGRLFESSVPCPNGSGRRYATARGIAFIAVPTNDGTWHGYPVPWQSVPAALKNRWQDEKLIRSRDLKRYMERPEDDVHWALESDDD</sequence>
<comment type="caution">
    <text evidence="2">The sequence shown here is derived from an EMBL/GenBank/DDBJ whole genome shotgun (WGS) entry which is preliminary data.</text>
</comment>
<proteinExistence type="predicted"/>
<reference evidence="2" key="1">
    <citation type="journal article" date="2023" name="Microbiol Resour">
        <title>Genome Sequences of Rhodoplanes serenus and Two Thermotolerant Strains, Rhodoplanes tepidamans and 'Rhodoplanes cryptolactis,' Further Refine the Genus.</title>
        <authorList>
            <person name="Rayyan A.A."/>
            <person name="Kyndt J.A."/>
        </authorList>
    </citation>
    <scope>NUCLEOTIDE SEQUENCE</scope>
    <source>
        <strain evidence="2">DSM 9987</strain>
    </source>
</reference>
<evidence type="ECO:0000313" key="2">
    <source>
        <dbReference type="EMBL" id="MDC7784265.1"/>
    </source>
</evidence>
<accession>A0ABT5J5E6</accession>
<reference evidence="2" key="2">
    <citation type="submission" date="2023-02" db="EMBL/GenBank/DDBJ databases">
        <authorList>
            <person name="Rayyan A."/>
            <person name="Meyer T."/>
            <person name="Kyndt J.A."/>
        </authorList>
    </citation>
    <scope>NUCLEOTIDE SEQUENCE</scope>
    <source>
        <strain evidence="2">DSM 9987</strain>
    </source>
</reference>
<organism evidence="2 3">
    <name type="scientific">Rhodoplanes tepidamans</name>
    <name type="common">Rhodoplanes cryptolactis</name>
    <dbReference type="NCBI Taxonomy" id="200616"/>
    <lineage>
        <taxon>Bacteria</taxon>
        <taxon>Pseudomonadati</taxon>
        <taxon>Pseudomonadota</taxon>
        <taxon>Alphaproteobacteria</taxon>
        <taxon>Hyphomicrobiales</taxon>
        <taxon>Nitrobacteraceae</taxon>
        <taxon>Rhodoplanes</taxon>
    </lineage>
</organism>
<keyword evidence="3" id="KW-1185">Reference proteome</keyword>
<protein>
    <submittedName>
        <fullName evidence="2">Uncharacterized protein</fullName>
    </submittedName>
</protein>
<dbReference type="RefSeq" id="WP_272775111.1">
    <property type="nucleotide sequence ID" value="NZ_JAQQLI010000001.1"/>
</dbReference>
<evidence type="ECO:0000256" key="1">
    <source>
        <dbReference type="SAM" id="MobiDB-lite"/>
    </source>
</evidence>
<name>A0ABT5J5E6_RHOTP</name>